<dbReference type="EMBL" id="JAVHJL010000003">
    <property type="protein sequence ID" value="KAK6507648.1"/>
    <property type="molecule type" value="Genomic_DNA"/>
</dbReference>
<dbReference type="AlphaFoldDB" id="A0AAV9WFN6"/>
<evidence type="ECO:0000256" key="1">
    <source>
        <dbReference type="SAM" id="MobiDB-lite"/>
    </source>
</evidence>
<gene>
    <name evidence="2" type="ORF">TWF481_006074</name>
</gene>
<protein>
    <submittedName>
        <fullName evidence="2">Uncharacterized protein</fullName>
    </submittedName>
</protein>
<keyword evidence="3" id="KW-1185">Reference proteome</keyword>
<evidence type="ECO:0000313" key="2">
    <source>
        <dbReference type="EMBL" id="KAK6507648.1"/>
    </source>
</evidence>
<organism evidence="2 3">
    <name type="scientific">Arthrobotrys musiformis</name>
    <dbReference type="NCBI Taxonomy" id="47236"/>
    <lineage>
        <taxon>Eukaryota</taxon>
        <taxon>Fungi</taxon>
        <taxon>Dikarya</taxon>
        <taxon>Ascomycota</taxon>
        <taxon>Pezizomycotina</taxon>
        <taxon>Orbiliomycetes</taxon>
        <taxon>Orbiliales</taxon>
        <taxon>Orbiliaceae</taxon>
        <taxon>Arthrobotrys</taxon>
    </lineage>
</organism>
<feature type="region of interest" description="Disordered" evidence="1">
    <location>
        <begin position="185"/>
        <end position="208"/>
    </location>
</feature>
<evidence type="ECO:0000313" key="3">
    <source>
        <dbReference type="Proteomes" id="UP001370758"/>
    </source>
</evidence>
<comment type="caution">
    <text evidence="2">The sequence shown here is derived from an EMBL/GenBank/DDBJ whole genome shotgun (WGS) entry which is preliminary data.</text>
</comment>
<dbReference type="Proteomes" id="UP001370758">
    <property type="component" value="Unassembled WGS sequence"/>
</dbReference>
<name>A0AAV9WFN6_9PEZI</name>
<sequence length="228" mass="26190">MSRPTDPYGDHGGWKSGETGAKIGAIARELWDSFADWEKRKEEFPRSLTDVLCEKYPGWNVVVFHDQCSEYYFVNGAHEHIELEGGPFRTSFGYEVWVFESGYFCRHGAGGWKNWACKGYLYSPGSESRVIFTNAYGSARAIWDEIMDENVHMNKPLLQQRCNENARRFTYPYWDSHEWGTRGKDSGDLPPKYNLAAEQPLDDTPVSAVQEKVDDYLEEKGDNIEGDE</sequence>
<dbReference type="EMBL" id="JAVHJL010000003">
    <property type="protein sequence ID" value="KAK6507649.1"/>
    <property type="molecule type" value="Genomic_DNA"/>
</dbReference>
<reference evidence="2 3" key="1">
    <citation type="submission" date="2023-08" db="EMBL/GenBank/DDBJ databases">
        <authorList>
            <person name="Palmer J.M."/>
        </authorList>
    </citation>
    <scope>NUCLEOTIDE SEQUENCE [LARGE SCALE GENOMIC DNA]</scope>
    <source>
        <strain evidence="2 3">TWF481</strain>
    </source>
</reference>
<accession>A0AAV9WFN6</accession>
<proteinExistence type="predicted"/>